<accession>A0ABR8BSH3</accession>
<gene>
    <name evidence="2" type="ORF">H6F99_03285</name>
</gene>
<protein>
    <submittedName>
        <fullName evidence="2">AAA-like domain-containing protein</fullName>
    </submittedName>
</protein>
<dbReference type="Proteomes" id="UP000606721">
    <property type="component" value="Unassembled WGS sequence"/>
</dbReference>
<evidence type="ECO:0000313" key="3">
    <source>
        <dbReference type="Proteomes" id="UP000606721"/>
    </source>
</evidence>
<sequence>MSFKVDISWEQIQEFVDEIVWKYTDKHLSDVEVQVLKGSWEGKRYEDIATALHLTTTYIQNDVGAKLWKKLTDIIGEPVSKSNFRQALYREREKRKTPQIVLSMNRLELPHNPVSLNSPFYVERYSIESQNYTIESLCYQAIAQPAALIRIKAPRQMGKTSLLDRILAQSRKYDYLTVRINLQDVDESNFSNLDNFGSSVLVMLNYFF</sequence>
<comment type="caution">
    <text evidence="2">The sequence shown here is derived from an EMBL/GenBank/DDBJ whole genome shotgun (WGS) entry which is preliminary data.</text>
</comment>
<name>A0ABR8BSH3_APHFL</name>
<dbReference type="InterPro" id="IPR058651">
    <property type="entry name" value="HTH_VMAP-M9"/>
</dbReference>
<dbReference type="Pfam" id="PF14516">
    <property type="entry name" value="AAA_35"/>
    <property type="match status" value="1"/>
</dbReference>
<feature type="domain" description="vWA-MoxR associated protein N-terminal HTH" evidence="1">
    <location>
        <begin position="8"/>
        <end position="90"/>
    </location>
</feature>
<proteinExistence type="predicted"/>
<evidence type="ECO:0000313" key="2">
    <source>
        <dbReference type="EMBL" id="MBD2277380.1"/>
    </source>
</evidence>
<dbReference type="InterPro" id="IPR027417">
    <property type="entry name" value="P-loop_NTPase"/>
</dbReference>
<dbReference type="Gene3D" id="3.40.50.300">
    <property type="entry name" value="P-loop containing nucleotide triphosphate hydrolases"/>
    <property type="match status" value="1"/>
</dbReference>
<keyword evidence="3" id="KW-1185">Reference proteome</keyword>
<reference evidence="2 3" key="1">
    <citation type="journal article" date="2020" name="ISME J.">
        <title>Comparative genomics reveals insights into cyanobacterial evolution and habitat adaptation.</title>
        <authorList>
            <person name="Chen M.Y."/>
            <person name="Teng W.K."/>
            <person name="Zhao L."/>
            <person name="Hu C.X."/>
            <person name="Zhou Y.K."/>
            <person name="Han B.P."/>
            <person name="Song L.R."/>
            <person name="Shu W.S."/>
        </authorList>
    </citation>
    <scope>NUCLEOTIDE SEQUENCE [LARGE SCALE GENOMIC DNA]</scope>
    <source>
        <strain evidence="2 3">FACHB-1040</strain>
    </source>
</reference>
<dbReference type="Pfam" id="PF26355">
    <property type="entry name" value="HTH_VMAP-M9"/>
    <property type="match status" value="1"/>
</dbReference>
<organism evidence="2 3">
    <name type="scientific">Aphanizomenon flos-aquae FACHB-1040</name>
    <dbReference type="NCBI Taxonomy" id="2692887"/>
    <lineage>
        <taxon>Bacteria</taxon>
        <taxon>Bacillati</taxon>
        <taxon>Cyanobacteriota</taxon>
        <taxon>Cyanophyceae</taxon>
        <taxon>Nostocales</taxon>
        <taxon>Aphanizomenonaceae</taxon>
        <taxon>Aphanizomenon</taxon>
    </lineage>
</organism>
<dbReference type="EMBL" id="JACJQT010000006">
    <property type="protein sequence ID" value="MBD2277380.1"/>
    <property type="molecule type" value="Genomic_DNA"/>
</dbReference>
<dbReference type="RefSeq" id="WP_190382245.1">
    <property type="nucleotide sequence ID" value="NZ_JACJQT010000006.1"/>
</dbReference>
<evidence type="ECO:0000259" key="1">
    <source>
        <dbReference type="Pfam" id="PF26355"/>
    </source>
</evidence>